<proteinExistence type="inferred from homology"/>
<evidence type="ECO:0000313" key="7">
    <source>
        <dbReference type="EMBL" id="MCS0597787.1"/>
    </source>
</evidence>
<evidence type="ECO:0000256" key="1">
    <source>
        <dbReference type="ARBA" id="ARBA00004141"/>
    </source>
</evidence>
<accession>A0ABT2ANG9</accession>
<protein>
    <submittedName>
        <fullName evidence="7">AI-2E family transporter</fullName>
    </submittedName>
</protein>
<feature type="transmembrane region" description="Helical" evidence="6">
    <location>
        <begin position="47"/>
        <end position="65"/>
    </location>
</feature>
<gene>
    <name evidence="7" type="ORF">NX780_15675</name>
</gene>
<evidence type="ECO:0000256" key="4">
    <source>
        <dbReference type="ARBA" id="ARBA00022989"/>
    </source>
</evidence>
<dbReference type="PANTHER" id="PTHR21716">
    <property type="entry name" value="TRANSMEMBRANE PROTEIN"/>
    <property type="match status" value="1"/>
</dbReference>
<evidence type="ECO:0000256" key="3">
    <source>
        <dbReference type="ARBA" id="ARBA00022692"/>
    </source>
</evidence>
<comment type="subcellular location">
    <subcellularLocation>
        <location evidence="1">Membrane</location>
        <topology evidence="1">Multi-pass membrane protein</topology>
    </subcellularLocation>
</comment>
<evidence type="ECO:0000256" key="2">
    <source>
        <dbReference type="ARBA" id="ARBA00009773"/>
    </source>
</evidence>
<organism evidence="7 8">
    <name type="scientific">Massilia agri</name>
    <dbReference type="NCBI Taxonomy" id="1886785"/>
    <lineage>
        <taxon>Bacteria</taxon>
        <taxon>Pseudomonadati</taxon>
        <taxon>Pseudomonadota</taxon>
        <taxon>Betaproteobacteria</taxon>
        <taxon>Burkholderiales</taxon>
        <taxon>Oxalobacteraceae</taxon>
        <taxon>Telluria group</taxon>
        <taxon>Massilia</taxon>
    </lineage>
</organism>
<sequence length="361" mass="38516">MNEQEHRDHPSDPPPTQRRVAKRVTMISGIAILFVAIAAAIVLAADALLLVFACILMAILLYKLSEIMARRMHMNRKVALTIVVIALTAIIGIGGWAMAPQISEQSTKLAEEIPAAVKRLQAEVQQHPLLKRVVDELPPPEQIVKQMGNMVPNAGLFFGGVIGALGNVVIILFVGIYFATSPQLYTQGAIRLVPPAKRPRAQEVQQELGNTLASWLLGKAASMLIVGVATTAGLMMLDVPLALILGIIAGLLDFIPYLGPIMAGIPAVLLALSISPDLALYTALLFLGVQLVEGYVLQPMIEARAVDLPPALVIVMQLVFGTLFGFAGVALATPLAAALAVLVKMLYIEDVLGDRPAQTKD</sequence>
<keyword evidence="5 6" id="KW-0472">Membrane</keyword>
<reference evidence="7 8" key="1">
    <citation type="submission" date="2022-08" db="EMBL/GenBank/DDBJ databases">
        <title>Reclassification of Massilia species as members of the genera Telluria, Duganella, Pseudoduganella, Mokoshia gen. nov. and Zemynaea gen. nov. using orthogonal and non-orthogonal genome-based approaches.</title>
        <authorList>
            <person name="Bowman J.P."/>
        </authorList>
    </citation>
    <scope>NUCLEOTIDE SEQUENCE [LARGE SCALE GENOMIC DNA]</scope>
    <source>
        <strain evidence="7 8">JCM 31661</strain>
    </source>
</reference>
<dbReference type="EMBL" id="JANUHA010000010">
    <property type="protein sequence ID" value="MCS0597787.1"/>
    <property type="molecule type" value="Genomic_DNA"/>
</dbReference>
<feature type="transmembrane region" description="Helical" evidence="6">
    <location>
        <begin position="156"/>
        <end position="179"/>
    </location>
</feature>
<evidence type="ECO:0000313" key="8">
    <source>
        <dbReference type="Proteomes" id="UP001206572"/>
    </source>
</evidence>
<dbReference type="Pfam" id="PF01594">
    <property type="entry name" value="AI-2E_transport"/>
    <property type="match status" value="1"/>
</dbReference>
<feature type="transmembrane region" description="Helical" evidence="6">
    <location>
        <begin position="77"/>
        <end position="99"/>
    </location>
</feature>
<comment type="caution">
    <text evidence="7">The sequence shown here is derived from an EMBL/GenBank/DDBJ whole genome shotgun (WGS) entry which is preliminary data.</text>
</comment>
<dbReference type="Proteomes" id="UP001206572">
    <property type="component" value="Unassembled WGS sequence"/>
</dbReference>
<keyword evidence="8" id="KW-1185">Reference proteome</keyword>
<comment type="similarity">
    <text evidence="2">Belongs to the autoinducer-2 exporter (AI-2E) (TC 2.A.86) family.</text>
</comment>
<evidence type="ECO:0000256" key="6">
    <source>
        <dbReference type="SAM" id="Phobius"/>
    </source>
</evidence>
<keyword evidence="4 6" id="KW-1133">Transmembrane helix</keyword>
<evidence type="ECO:0000256" key="5">
    <source>
        <dbReference type="ARBA" id="ARBA00023136"/>
    </source>
</evidence>
<dbReference type="InterPro" id="IPR002549">
    <property type="entry name" value="AI-2E-like"/>
</dbReference>
<keyword evidence="3 6" id="KW-0812">Transmembrane</keyword>
<dbReference type="RefSeq" id="WP_258828803.1">
    <property type="nucleotide sequence ID" value="NZ_JANUHA010000010.1"/>
</dbReference>
<feature type="transmembrane region" description="Helical" evidence="6">
    <location>
        <begin position="279"/>
        <end position="298"/>
    </location>
</feature>
<feature type="transmembrane region" description="Helical" evidence="6">
    <location>
        <begin position="20"/>
        <end position="41"/>
    </location>
</feature>
<dbReference type="PANTHER" id="PTHR21716:SF62">
    <property type="entry name" value="TRANSPORT PROTEIN YDBI-RELATED"/>
    <property type="match status" value="1"/>
</dbReference>
<name>A0ABT2ANG9_9BURK</name>
<feature type="transmembrane region" description="Helical" evidence="6">
    <location>
        <begin position="318"/>
        <end position="343"/>
    </location>
</feature>